<evidence type="ECO:0000313" key="1">
    <source>
        <dbReference type="EMBL" id="OCK86626.1"/>
    </source>
</evidence>
<protein>
    <submittedName>
        <fullName evidence="1">Uncharacterized protein</fullName>
    </submittedName>
</protein>
<gene>
    <name evidence="1" type="ORF">K441DRAFT_672087</name>
</gene>
<dbReference type="EMBL" id="KV748294">
    <property type="protein sequence ID" value="OCK86626.1"/>
    <property type="molecule type" value="Genomic_DNA"/>
</dbReference>
<organism evidence="1 2">
    <name type="scientific">Cenococcum geophilum 1.58</name>
    <dbReference type="NCBI Taxonomy" id="794803"/>
    <lineage>
        <taxon>Eukaryota</taxon>
        <taxon>Fungi</taxon>
        <taxon>Dikarya</taxon>
        <taxon>Ascomycota</taxon>
        <taxon>Pezizomycotina</taxon>
        <taxon>Dothideomycetes</taxon>
        <taxon>Pleosporomycetidae</taxon>
        <taxon>Gloniales</taxon>
        <taxon>Gloniaceae</taxon>
        <taxon>Cenococcum</taxon>
    </lineage>
</organism>
<reference evidence="1 2" key="1">
    <citation type="journal article" date="2016" name="Nat. Commun.">
        <title>Ectomycorrhizal ecology is imprinted in the genome of the dominant symbiotic fungus Cenococcum geophilum.</title>
        <authorList>
            <consortium name="DOE Joint Genome Institute"/>
            <person name="Peter M."/>
            <person name="Kohler A."/>
            <person name="Ohm R.A."/>
            <person name="Kuo A."/>
            <person name="Krutzmann J."/>
            <person name="Morin E."/>
            <person name="Arend M."/>
            <person name="Barry K.W."/>
            <person name="Binder M."/>
            <person name="Choi C."/>
            <person name="Clum A."/>
            <person name="Copeland A."/>
            <person name="Grisel N."/>
            <person name="Haridas S."/>
            <person name="Kipfer T."/>
            <person name="LaButti K."/>
            <person name="Lindquist E."/>
            <person name="Lipzen A."/>
            <person name="Maire R."/>
            <person name="Meier B."/>
            <person name="Mihaltcheva S."/>
            <person name="Molinier V."/>
            <person name="Murat C."/>
            <person name="Poggeler S."/>
            <person name="Quandt C.A."/>
            <person name="Sperisen C."/>
            <person name="Tritt A."/>
            <person name="Tisserant E."/>
            <person name="Crous P.W."/>
            <person name="Henrissat B."/>
            <person name="Nehls U."/>
            <person name="Egli S."/>
            <person name="Spatafora J.W."/>
            <person name="Grigoriev I.V."/>
            <person name="Martin F.M."/>
        </authorList>
    </citation>
    <scope>NUCLEOTIDE SEQUENCE [LARGE SCALE GENOMIC DNA]</scope>
    <source>
        <strain evidence="1 2">1.58</strain>
    </source>
</reference>
<proteinExistence type="predicted"/>
<accession>A0ACC8EK61</accession>
<evidence type="ECO:0000313" key="2">
    <source>
        <dbReference type="Proteomes" id="UP000250078"/>
    </source>
</evidence>
<dbReference type="Proteomes" id="UP000250078">
    <property type="component" value="Unassembled WGS sequence"/>
</dbReference>
<keyword evidence="2" id="KW-1185">Reference proteome</keyword>
<sequence length="79" mass="8921">MFKHASCQLDLEMLREFLESYSCYDLLPPLSNCIQTIPKLRKNLPVGVSAALDIIFPLLFPNDPLVGQNHRTCPDALMC</sequence>
<name>A0ACC8EK61_9PEZI</name>